<keyword evidence="1" id="KW-1133">Transmembrane helix</keyword>
<proteinExistence type="predicted"/>
<dbReference type="EMBL" id="LBZM01000026">
    <property type="protein sequence ID" value="KKR71515.1"/>
    <property type="molecule type" value="Genomic_DNA"/>
</dbReference>
<keyword evidence="1" id="KW-0812">Transmembrane</keyword>
<evidence type="ECO:0000313" key="2">
    <source>
        <dbReference type="EMBL" id="KKR71515.1"/>
    </source>
</evidence>
<name>A0A0G0VHK5_9BACT</name>
<dbReference type="Proteomes" id="UP000034664">
    <property type="component" value="Unassembled WGS sequence"/>
</dbReference>
<dbReference type="AlphaFoldDB" id="A0A0G0VHK5"/>
<sequence>MPTLIKNVYACSLTSNVEIPVGCELQTDCSCRFQYGRTVSFEKWSAASSESNQPSIGVAVIVAAAITVILTIWFVKRIRHRKVN</sequence>
<gene>
    <name evidence="2" type="ORF">UU14_C0026G0025</name>
</gene>
<organism evidence="2 3">
    <name type="scientific">Candidatus Roizmanbacteria bacterium GW2011_GWB1_40_7</name>
    <dbReference type="NCBI Taxonomy" id="1618482"/>
    <lineage>
        <taxon>Bacteria</taxon>
        <taxon>Candidatus Roizmaniibacteriota</taxon>
    </lineage>
</organism>
<evidence type="ECO:0000313" key="3">
    <source>
        <dbReference type="Proteomes" id="UP000034664"/>
    </source>
</evidence>
<comment type="caution">
    <text evidence="2">The sequence shown here is derived from an EMBL/GenBank/DDBJ whole genome shotgun (WGS) entry which is preliminary data.</text>
</comment>
<keyword evidence="1" id="KW-0472">Membrane</keyword>
<protein>
    <submittedName>
        <fullName evidence="2">Uncharacterized protein</fullName>
    </submittedName>
</protein>
<feature type="transmembrane region" description="Helical" evidence="1">
    <location>
        <begin position="56"/>
        <end position="75"/>
    </location>
</feature>
<reference evidence="2 3" key="1">
    <citation type="journal article" date="2015" name="Nature">
        <title>rRNA introns, odd ribosomes, and small enigmatic genomes across a large radiation of phyla.</title>
        <authorList>
            <person name="Brown C.T."/>
            <person name="Hug L.A."/>
            <person name="Thomas B.C."/>
            <person name="Sharon I."/>
            <person name="Castelle C.J."/>
            <person name="Singh A."/>
            <person name="Wilkins M.J."/>
            <person name="Williams K.H."/>
            <person name="Banfield J.F."/>
        </authorList>
    </citation>
    <scope>NUCLEOTIDE SEQUENCE [LARGE SCALE GENOMIC DNA]</scope>
</reference>
<accession>A0A0G0VHK5</accession>
<evidence type="ECO:0000256" key="1">
    <source>
        <dbReference type="SAM" id="Phobius"/>
    </source>
</evidence>